<reference evidence="1 2" key="1">
    <citation type="submission" date="2014-04" db="EMBL/GenBank/DDBJ databases">
        <authorList>
            <consortium name="DOE Joint Genome Institute"/>
            <person name="Kuo A."/>
            <person name="Kohler A."/>
            <person name="Costa M.D."/>
            <person name="Nagy L.G."/>
            <person name="Floudas D."/>
            <person name="Copeland A."/>
            <person name="Barry K.W."/>
            <person name="Cichocki N."/>
            <person name="Veneault-Fourrey C."/>
            <person name="LaButti K."/>
            <person name="Lindquist E.A."/>
            <person name="Lipzen A."/>
            <person name="Lundell T."/>
            <person name="Morin E."/>
            <person name="Murat C."/>
            <person name="Sun H."/>
            <person name="Tunlid A."/>
            <person name="Henrissat B."/>
            <person name="Grigoriev I.V."/>
            <person name="Hibbett D.S."/>
            <person name="Martin F."/>
            <person name="Nordberg H.P."/>
            <person name="Cantor M.N."/>
            <person name="Hua S.X."/>
        </authorList>
    </citation>
    <scope>NUCLEOTIDE SEQUENCE [LARGE SCALE GENOMIC DNA]</scope>
    <source>
        <strain evidence="1 2">441</strain>
    </source>
</reference>
<organism evidence="1 2">
    <name type="scientific">Pisolithus microcarpus 441</name>
    <dbReference type="NCBI Taxonomy" id="765257"/>
    <lineage>
        <taxon>Eukaryota</taxon>
        <taxon>Fungi</taxon>
        <taxon>Dikarya</taxon>
        <taxon>Basidiomycota</taxon>
        <taxon>Agaricomycotina</taxon>
        <taxon>Agaricomycetes</taxon>
        <taxon>Agaricomycetidae</taxon>
        <taxon>Boletales</taxon>
        <taxon>Sclerodermatineae</taxon>
        <taxon>Pisolithaceae</taxon>
        <taxon>Pisolithus</taxon>
    </lineage>
</organism>
<proteinExistence type="predicted"/>
<dbReference type="EMBL" id="KN834115">
    <property type="protein sequence ID" value="KIK12110.1"/>
    <property type="molecule type" value="Genomic_DNA"/>
</dbReference>
<evidence type="ECO:0000313" key="1">
    <source>
        <dbReference type="EMBL" id="KIK12110.1"/>
    </source>
</evidence>
<evidence type="ECO:0000313" key="2">
    <source>
        <dbReference type="Proteomes" id="UP000054018"/>
    </source>
</evidence>
<keyword evidence="2" id="KW-1185">Reference proteome</keyword>
<dbReference type="AlphaFoldDB" id="A0A0C9XIH4"/>
<accession>A0A0C9XIH4</accession>
<reference evidence="2" key="2">
    <citation type="submission" date="2015-01" db="EMBL/GenBank/DDBJ databases">
        <title>Evolutionary Origins and Diversification of the Mycorrhizal Mutualists.</title>
        <authorList>
            <consortium name="DOE Joint Genome Institute"/>
            <consortium name="Mycorrhizal Genomics Consortium"/>
            <person name="Kohler A."/>
            <person name="Kuo A."/>
            <person name="Nagy L.G."/>
            <person name="Floudas D."/>
            <person name="Copeland A."/>
            <person name="Barry K.W."/>
            <person name="Cichocki N."/>
            <person name="Veneault-Fourrey C."/>
            <person name="LaButti K."/>
            <person name="Lindquist E.A."/>
            <person name="Lipzen A."/>
            <person name="Lundell T."/>
            <person name="Morin E."/>
            <person name="Murat C."/>
            <person name="Riley R."/>
            <person name="Ohm R."/>
            <person name="Sun H."/>
            <person name="Tunlid A."/>
            <person name="Henrissat B."/>
            <person name="Grigoriev I.V."/>
            <person name="Hibbett D.S."/>
            <person name="Martin F."/>
        </authorList>
    </citation>
    <scope>NUCLEOTIDE SEQUENCE [LARGE SCALE GENOMIC DNA]</scope>
    <source>
        <strain evidence="2">441</strain>
    </source>
</reference>
<dbReference type="Proteomes" id="UP000054018">
    <property type="component" value="Unassembled WGS sequence"/>
</dbReference>
<protein>
    <submittedName>
        <fullName evidence="1">Uncharacterized protein</fullName>
    </submittedName>
</protein>
<dbReference type="HOGENOM" id="CLU_1732205_0_0_1"/>
<name>A0A0C9XIH4_9AGAM</name>
<gene>
    <name evidence="1" type="ORF">PISMIDRAFT_464067</name>
</gene>
<sequence length="151" mass="17172">MVDNRISLITRKLSSIEDITRIKPCRYNLYGKKDRGKQEETYSVEIDTKSAEQPVSSVGFTQLFRCVSNNISAIRIIRVVVMLRPSSCSWMPWRCWRYGCRCRTGMTFLFSSHQDPTTSETSILLRPCDPGIDQDHIVEGMDIGVFGNGAV</sequence>